<dbReference type="GO" id="GO:0007094">
    <property type="term" value="P:mitotic spindle assembly checkpoint signaling"/>
    <property type="evidence" value="ECO:0007669"/>
    <property type="project" value="TreeGrafter"/>
</dbReference>
<feature type="compositionally biased region" description="Low complexity" evidence="7">
    <location>
        <begin position="172"/>
        <end position="181"/>
    </location>
</feature>
<feature type="region of interest" description="Disordered" evidence="7">
    <location>
        <begin position="169"/>
        <end position="203"/>
    </location>
</feature>
<dbReference type="GO" id="GO:0004674">
    <property type="term" value="F:protein serine/threonine kinase activity"/>
    <property type="evidence" value="ECO:0007669"/>
    <property type="project" value="UniProtKB-KW"/>
</dbReference>
<evidence type="ECO:0000256" key="2">
    <source>
        <dbReference type="ARBA" id="ARBA00022679"/>
    </source>
</evidence>
<dbReference type="GO" id="GO:0005634">
    <property type="term" value="C:nucleus"/>
    <property type="evidence" value="ECO:0007669"/>
    <property type="project" value="TreeGrafter"/>
</dbReference>
<dbReference type="OMA" id="YHSTPDC"/>
<dbReference type="GO" id="GO:0034501">
    <property type="term" value="P:protein localization to kinetochore"/>
    <property type="evidence" value="ECO:0007669"/>
    <property type="project" value="TreeGrafter"/>
</dbReference>
<dbReference type="InterPro" id="IPR011990">
    <property type="entry name" value="TPR-like_helical_dom_sf"/>
</dbReference>
<evidence type="ECO:0000259" key="8">
    <source>
        <dbReference type="PROSITE" id="PS50011"/>
    </source>
</evidence>
<evidence type="ECO:0000313" key="11">
    <source>
        <dbReference type="RefSeq" id="XP_055888719.1"/>
    </source>
</evidence>
<feature type="compositionally biased region" description="Polar residues" evidence="7">
    <location>
        <begin position="492"/>
        <end position="510"/>
    </location>
</feature>
<dbReference type="GO" id="GO:0005524">
    <property type="term" value="F:ATP binding"/>
    <property type="evidence" value="ECO:0007669"/>
    <property type="project" value="UniProtKB-UniRule"/>
</dbReference>
<keyword evidence="3 6" id="KW-0547">Nucleotide-binding</keyword>
<dbReference type="PROSITE" id="PS00107">
    <property type="entry name" value="PROTEIN_KINASE_ATP"/>
    <property type="match status" value="1"/>
</dbReference>
<keyword evidence="9" id="KW-1185">Reference proteome</keyword>
<dbReference type="Gene3D" id="1.25.40.10">
    <property type="entry name" value="Tetratricopeptide repeat domain"/>
    <property type="match status" value="1"/>
</dbReference>
<dbReference type="OrthoDB" id="20524at2759"/>
<dbReference type="InterPro" id="IPR011009">
    <property type="entry name" value="Kinase-like_dom_sf"/>
</dbReference>
<evidence type="ECO:0000256" key="3">
    <source>
        <dbReference type="ARBA" id="ARBA00022741"/>
    </source>
</evidence>
<dbReference type="InterPro" id="IPR017441">
    <property type="entry name" value="Protein_kinase_ATP_BS"/>
</dbReference>
<dbReference type="Pfam" id="PF00069">
    <property type="entry name" value="Pkinase"/>
    <property type="match status" value="1"/>
</dbReference>
<proteinExistence type="predicted"/>
<feature type="region of interest" description="Disordered" evidence="7">
    <location>
        <begin position="482"/>
        <end position="510"/>
    </location>
</feature>
<feature type="domain" description="Protein kinase" evidence="8">
    <location>
        <begin position="547"/>
        <end position="813"/>
    </location>
</feature>
<dbReference type="InterPro" id="IPR008271">
    <property type="entry name" value="Ser/Thr_kinase_AS"/>
</dbReference>
<dbReference type="Gene3D" id="1.10.510.10">
    <property type="entry name" value="Transferase(Phosphotransferase) domain 1"/>
    <property type="match status" value="1"/>
</dbReference>
<reference evidence="10 11" key="1">
    <citation type="submission" date="2025-04" db="UniProtKB">
        <authorList>
            <consortium name="RefSeq"/>
        </authorList>
    </citation>
    <scope>IDENTIFICATION</scope>
</reference>
<feature type="compositionally biased region" description="Polar residues" evidence="7">
    <location>
        <begin position="185"/>
        <end position="203"/>
    </location>
</feature>
<evidence type="ECO:0000256" key="7">
    <source>
        <dbReference type="SAM" id="MobiDB-lite"/>
    </source>
</evidence>
<keyword evidence="2" id="KW-0808">Transferase</keyword>
<evidence type="ECO:0000256" key="1">
    <source>
        <dbReference type="ARBA" id="ARBA00022527"/>
    </source>
</evidence>
<dbReference type="InterPro" id="IPR027084">
    <property type="entry name" value="Mps1_cat"/>
</dbReference>
<dbReference type="Gene3D" id="3.30.200.20">
    <property type="entry name" value="Phosphorylase Kinase, domain 1"/>
    <property type="match status" value="1"/>
</dbReference>
<dbReference type="PROSITE" id="PS00108">
    <property type="entry name" value="PROTEIN_KINASE_ST"/>
    <property type="match status" value="1"/>
</dbReference>
<evidence type="ECO:0000256" key="6">
    <source>
        <dbReference type="PROSITE-ProRule" id="PRU10141"/>
    </source>
</evidence>
<feature type="binding site" evidence="6">
    <location>
        <position position="576"/>
    </location>
    <ligand>
        <name>ATP</name>
        <dbReference type="ChEBI" id="CHEBI:30616"/>
    </ligand>
</feature>
<organism evidence="9 11">
    <name type="scientific">Biomphalaria glabrata</name>
    <name type="common">Bloodfluke planorb</name>
    <name type="synonym">Freshwater snail</name>
    <dbReference type="NCBI Taxonomy" id="6526"/>
    <lineage>
        <taxon>Eukaryota</taxon>
        <taxon>Metazoa</taxon>
        <taxon>Spiralia</taxon>
        <taxon>Lophotrochozoa</taxon>
        <taxon>Mollusca</taxon>
        <taxon>Gastropoda</taxon>
        <taxon>Heterobranchia</taxon>
        <taxon>Euthyneura</taxon>
        <taxon>Panpulmonata</taxon>
        <taxon>Hygrophila</taxon>
        <taxon>Lymnaeoidea</taxon>
        <taxon>Planorbidae</taxon>
        <taxon>Biomphalaria</taxon>
    </lineage>
</organism>
<feature type="compositionally biased region" description="Low complexity" evidence="7">
    <location>
        <begin position="317"/>
        <end position="326"/>
    </location>
</feature>
<evidence type="ECO:0000256" key="5">
    <source>
        <dbReference type="ARBA" id="ARBA00022840"/>
    </source>
</evidence>
<dbReference type="GeneID" id="106072243"/>
<dbReference type="CDD" id="cd14131">
    <property type="entry name" value="PKc_Mps1"/>
    <property type="match status" value="1"/>
</dbReference>
<dbReference type="PANTHER" id="PTHR22974">
    <property type="entry name" value="MIXED LINEAGE PROTEIN KINASE"/>
    <property type="match status" value="1"/>
</dbReference>
<dbReference type="Proteomes" id="UP001165740">
    <property type="component" value="Chromosome 6"/>
</dbReference>
<dbReference type="FunFam" id="1.10.510.10:FF:000224">
    <property type="entry name" value="serine/threonine-protein kinase mph1 isoform X1"/>
    <property type="match status" value="1"/>
</dbReference>
<feature type="compositionally biased region" description="Polar residues" evidence="7">
    <location>
        <begin position="327"/>
        <end position="341"/>
    </location>
</feature>
<dbReference type="SUPFAM" id="SSF56112">
    <property type="entry name" value="Protein kinase-like (PK-like)"/>
    <property type="match status" value="1"/>
</dbReference>
<dbReference type="SMART" id="SM00220">
    <property type="entry name" value="S_TKc"/>
    <property type="match status" value="1"/>
</dbReference>
<dbReference type="GO" id="GO:0004712">
    <property type="term" value="F:protein serine/threonine/tyrosine kinase activity"/>
    <property type="evidence" value="ECO:0007669"/>
    <property type="project" value="TreeGrafter"/>
</dbReference>
<dbReference type="AlphaFoldDB" id="A0A9W3ANL4"/>
<accession>A0A9W3ANL4</accession>
<evidence type="ECO:0000313" key="10">
    <source>
        <dbReference type="RefSeq" id="XP_055888718.1"/>
    </source>
</evidence>
<dbReference type="PROSITE" id="PS50011">
    <property type="entry name" value="PROTEIN_KINASE_DOM"/>
    <property type="match status" value="1"/>
</dbReference>
<dbReference type="GO" id="GO:0000776">
    <property type="term" value="C:kinetochore"/>
    <property type="evidence" value="ECO:0007669"/>
    <property type="project" value="TreeGrafter"/>
</dbReference>
<sequence length="865" mass="96625">MEVSGSFLTGDVHSRMSQIAMAGNRPEDWKEYIDQLKSKADHVDETLHTRTIDKLYKVAFKVIPQSNNSVVHAQLILDYAEFRSSNAKQDSLGEAEKILSYAHRKMHQFAIVHVAYAELELKKGNKDKALHILQKAISSNAQPLAVIFKAQERFAEGRTKLLSSDERDEFCSSYSPHSSQDSSDEWNNSIFQKSFNPNKENSQNMFDQENIAPFKLHQELTAAKEPLESHSERNPMSLTSFNTLPETPKPNSTLNDNIPGSHQKKLGHFHSTPNLMPTLYTSFKQSERKGFLSIGSTNLGPPRRIKVNPNVKKWSEESPNNNSESPTGSVFSNTSGKSNDPSPERTDTNSNAETPEMLSTESKSYTRVLSHFSSHPILPLPKVFTNQESELPMHNPAGKANVINFPNWGLNSGESEPMIPEMDKKSESRLGNKDGELPSLKRSLTSSEDDPSSVSTTCSASSVDTIKEKLYVRPENLELNSCTEKNKKESPLKSSTYKIQDSSAPSNHVTAAPNNLVTAAPVISSTNTIASASSKHPKVKYVNGVAYTVLRQIGRGGSAKVYKIFDPVSNDIRALKIVDLLYASDMIREGYLNEIRFLKKLQHCEPVIKLYDSEYNEKEKKLYAVLEYGETDLDKMIGQTKDKKLDAFTIGYFWKQIVEAVHAMHQEGVIHSDLKPANFLLISGKVKLIDFGIANAIQNDCTSIIKEEKVGTPSYMSPESLMEINGIAQPKFKIGRKSDVWSLGCILYQMVYGHTPFQYLTMREKLAAIVNTNYSISFPDTGSPALTDILKKCLTRDVSLRPTTDEILNHPYLTSDHQVGCSNQTNTDPVDPTLRLLKEKLSGFSPSRKELSLKKILEFVDGKNS</sequence>
<evidence type="ECO:0000313" key="9">
    <source>
        <dbReference type="Proteomes" id="UP001165740"/>
    </source>
</evidence>
<feature type="compositionally biased region" description="Basic and acidic residues" evidence="7">
    <location>
        <begin position="421"/>
        <end position="436"/>
    </location>
</feature>
<name>A0A9W3ANL4_BIOGL</name>
<gene>
    <name evidence="10 11" type="primary">LOC106072243</name>
</gene>
<feature type="region of interest" description="Disordered" evidence="7">
    <location>
        <begin position="292"/>
        <end position="362"/>
    </location>
</feature>
<feature type="region of interest" description="Disordered" evidence="7">
    <location>
        <begin position="413"/>
        <end position="459"/>
    </location>
</feature>
<feature type="compositionally biased region" description="Polar residues" evidence="7">
    <location>
        <begin position="234"/>
        <end position="260"/>
    </location>
</feature>
<dbReference type="FunFam" id="3.30.200.20:FF:000131">
    <property type="entry name" value="Dual specificity protein kinase TTK"/>
    <property type="match status" value="1"/>
</dbReference>
<dbReference type="PANTHER" id="PTHR22974:SF21">
    <property type="entry name" value="DUAL SPECIFICITY PROTEIN KINASE TTK"/>
    <property type="match status" value="1"/>
</dbReference>
<dbReference type="RefSeq" id="XP_055888719.1">
    <property type="nucleotide sequence ID" value="XM_056032744.1"/>
</dbReference>
<dbReference type="InterPro" id="IPR000719">
    <property type="entry name" value="Prot_kinase_dom"/>
</dbReference>
<keyword evidence="1" id="KW-0723">Serine/threonine-protein kinase</keyword>
<dbReference type="GO" id="GO:0033316">
    <property type="term" value="P:meiotic spindle assembly checkpoint signaling"/>
    <property type="evidence" value="ECO:0007669"/>
    <property type="project" value="TreeGrafter"/>
</dbReference>
<dbReference type="RefSeq" id="XP_055888718.1">
    <property type="nucleotide sequence ID" value="XM_056032743.1"/>
</dbReference>
<feature type="compositionally biased region" description="Polar residues" evidence="7">
    <location>
        <begin position="348"/>
        <end position="362"/>
    </location>
</feature>
<keyword evidence="4" id="KW-0418">Kinase</keyword>
<keyword evidence="5 6" id="KW-0067">ATP-binding</keyword>
<evidence type="ECO:0000256" key="4">
    <source>
        <dbReference type="ARBA" id="ARBA00022777"/>
    </source>
</evidence>
<protein>
    <submittedName>
        <fullName evidence="10 11">Dual specificity protein kinase Ttk-like</fullName>
    </submittedName>
</protein>
<feature type="region of interest" description="Disordered" evidence="7">
    <location>
        <begin position="225"/>
        <end position="273"/>
    </location>
</feature>
<dbReference type="GO" id="GO:0098813">
    <property type="term" value="P:nuclear chromosome segregation"/>
    <property type="evidence" value="ECO:0007669"/>
    <property type="project" value="UniProtKB-ARBA"/>
</dbReference>